<keyword evidence="1" id="KW-1133">Transmembrane helix</keyword>
<evidence type="ECO:0000313" key="3">
    <source>
        <dbReference type="Proteomes" id="UP000243558"/>
    </source>
</evidence>
<evidence type="ECO:0000313" key="2">
    <source>
        <dbReference type="EMBL" id="OBW92786.1"/>
    </source>
</evidence>
<comment type="caution">
    <text evidence="2">The sequence shown here is derived from an EMBL/GenBank/DDBJ whole genome shotgun (WGS) entry which is preliminary data.</text>
</comment>
<organism evidence="2 3">
    <name type="scientific">Gallibacterium genomosp. 3</name>
    <dbReference type="NCBI Taxonomy" id="505345"/>
    <lineage>
        <taxon>Bacteria</taxon>
        <taxon>Pseudomonadati</taxon>
        <taxon>Pseudomonadota</taxon>
        <taxon>Gammaproteobacteria</taxon>
        <taxon>Pasteurellales</taxon>
        <taxon>Pasteurellaceae</taxon>
        <taxon>Gallibacterium</taxon>
    </lineage>
</organism>
<dbReference type="EMBL" id="JTJM01000015">
    <property type="protein sequence ID" value="OBW92786.1"/>
    <property type="molecule type" value="Genomic_DNA"/>
</dbReference>
<keyword evidence="1" id="KW-0812">Transmembrane</keyword>
<accession>A0A1A7NTF2</accession>
<feature type="transmembrane region" description="Helical" evidence="1">
    <location>
        <begin position="12"/>
        <end position="44"/>
    </location>
</feature>
<sequence>MVKNIKQKIGMIIFIPLMIIFIPIVVFILGILLLFCVISIIFYIDDYITTTRSFENINQNNQIILQKILYGESNLVLQTRFQEWEMKYCYNHYYQKERWIDFDKIKENYTEIPFKQIRDQYKKQYYLDDCIDNHYINKIESTEYFVPPFHYINDKKLLISGAMSNIELASWKADNAKIFINQLDNDQFRALVIYPGSNIIKMVTYCERKNNSICSGEKSISQP</sequence>
<keyword evidence="1" id="KW-0472">Membrane</keyword>
<name>A0A1A7NTF2_9PAST</name>
<keyword evidence="3" id="KW-1185">Reference proteome</keyword>
<proteinExistence type="predicted"/>
<protein>
    <submittedName>
        <fullName evidence="2">Uncharacterized protein</fullName>
    </submittedName>
</protein>
<gene>
    <name evidence="2" type="ORF">QV01_03930</name>
</gene>
<dbReference type="RefSeq" id="WP_065239034.1">
    <property type="nucleotide sequence ID" value="NZ_JTJM01000015.1"/>
</dbReference>
<dbReference type="Proteomes" id="UP000243558">
    <property type="component" value="Unassembled WGS sequence"/>
</dbReference>
<evidence type="ECO:0000256" key="1">
    <source>
        <dbReference type="SAM" id="Phobius"/>
    </source>
</evidence>
<dbReference type="AlphaFoldDB" id="A0A1A7NTF2"/>
<reference evidence="2 3" key="1">
    <citation type="submission" date="2014-11" db="EMBL/GenBank/DDBJ databases">
        <title>Pan-genome of Gallibacterium spp.</title>
        <authorList>
            <person name="Kudirkiene E."/>
            <person name="Bojesen A.M."/>
        </authorList>
    </citation>
    <scope>NUCLEOTIDE SEQUENCE [LARGE SCALE GENOMIC DNA]</scope>
    <source>
        <strain evidence="2 3">F151</strain>
    </source>
</reference>